<evidence type="ECO:0000313" key="3">
    <source>
        <dbReference type="Proteomes" id="UP000324222"/>
    </source>
</evidence>
<feature type="compositionally biased region" description="Polar residues" evidence="1">
    <location>
        <begin position="16"/>
        <end position="26"/>
    </location>
</feature>
<name>A0A5B7HKC8_PORTR</name>
<gene>
    <name evidence="2" type="ORF">E2C01_063928</name>
</gene>
<dbReference type="AlphaFoldDB" id="A0A5B7HKC8"/>
<dbReference type="EMBL" id="VSRR010029845">
    <property type="protein sequence ID" value="MPC69697.1"/>
    <property type="molecule type" value="Genomic_DNA"/>
</dbReference>
<proteinExistence type="predicted"/>
<sequence length="192" mass="21134">MKKICQLHYRGRAQIQTPQLTPTTKDSPLRLTLESCGTHEDGASPENHGRGDGEVVEGETATWEEPGDCPQAGPATGETSLPEAKEEQLVSYAQPVTRKPSPEHGRSERTVERHTDPDCPTEKRTHPVSRLPDPEEEIHTGADNESVPWQTDLPQETPTPGRLSCKFRDVGSTLTQHTPDKAHPQSHCGILE</sequence>
<reference evidence="2 3" key="1">
    <citation type="submission" date="2019-05" db="EMBL/GenBank/DDBJ databases">
        <title>Another draft genome of Portunus trituberculatus and its Hox gene families provides insights of decapod evolution.</title>
        <authorList>
            <person name="Jeong J.-H."/>
            <person name="Song I."/>
            <person name="Kim S."/>
            <person name="Choi T."/>
            <person name="Kim D."/>
            <person name="Ryu S."/>
            <person name="Kim W."/>
        </authorList>
    </citation>
    <scope>NUCLEOTIDE SEQUENCE [LARGE SCALE GENOMIC DNA]</scope>
    <source>
        <tissue evidence="2">Muscle</tissue>
    </source>
</reference>
<feature type="region of interest" description="Disordered" evidence="1">
    <location>
        <begin position="16"/>
        <end position="192"/>
    </location>
</feature>
<comment type="caution">
    <text evidence="2">The sequence shown here is derived from an EMBL/GenBank/DDBJ whole genome shotgun (WGS) entry which is preliminary data.</text>
</comment>
<accession>A0A5B7HKC8</accession>
<organism evidence="2 3">
    <name type="scientific">Portunus trituberculatus</name>
    <name type="common">Swimming crab</name>
    <name type="synonym">Neptunus trituberculatus</name>
    <dbReference type="NCBI Taxonomy" id="210409"/>
    <lineage>
        <taxon>Eukaryota</taxon>
        <taxon>Metazoa</taxon>
        <taxon>Ecdysozoa</taxon>
        <taxon>Arthropoda</taxon>
        <taxon>Crustacea</taxon>
        <taxon>Multicrustacea</taxon>
        <taxon>Malacostraca</taxon>
        <taxon>Eumalacostraca</taxon>
        <taxon>Eucarida</taxon>
        <taxon>Decapoda</taxon>
        <taxon>Pleocyemata</taxon>
        <taxon>Brachyura</taxon>
        <taxon>Eubrachyura</taxon>
        <taxon>Portunoidea</taxon>
        <taxon>Portunidae</taxon>
        <taxon>Portuninae</taxon>
        <taxon>Portunus</taxon>
    </lineage>
</organism>
<keyword evidence="3" id="KW-1185">Reference proteome</keyword>
<evidence type="ECO:0000313" key="2">
    <source>
        <dbReference type="EMBL" id="MPC69697.1"/>
    </source>
</evidence>
<protein>
    <submittedName>
        <fullName evidence="2">Uncharacterized protein</fullName>
    </submittedName>
</protein>
<feature type="compositionally biased region" description="Polar residues" evidence="1">
    <location>
        <begin position="147"/>
        <end position="158"/>
    </location>
</feature>
<dbReference type="Proteomes" id="UP000324222">
    <property type="component" value="Unassembled WGS sequence"/>
</dbReference>
<feature type="compositionally biased region" description="Basic and acidic residues" evidence="1">
    <location>
        <begin position="100"/>
        <end position="125"/>
    </location>
</feature>
<feature type="compositionally biased region" description="Basic and acidic residues" evidence="1">
    <location>
        <begin position="37"/>
        <end position="53"/>
    </location>
</feature>
<evidence type="ECO:0000256" key="1">
    <source>
        <dbReference type="SAM" id="MobiDB-lite"/>
    </source>
</evidence>